<dbReference type="SUPFAM" id="SSF55073">
    <property type="entry name" value="Nucleotide cyclase"/>
    <property type="match status" value="1"/>
</dbReference>
<organism evidence="3 4">
    <name type="scientific">Methylomonas subterranea</name>
    <dbReference type="NCBI Taxonomy" id="2952225"/>
    <lineage>
        <taxon>Bacteria</taxon>
        <taxon>Pseudomonadati</taxon>
        <taxon>Pseudomonadota</taxon>
        <taxon>Gammaproteobacteria</taxon>
        <taxon>Methylococcales</taxon>
        <taxon>Methylococcaceae</taxon>
        <taxon>Methylomonas</taxon>
    </lineage>
</organism>
<dbReference type="Proteomes" id="UP001524499">
    <property type="component" value="Unassembled WGS sequence"/>
</dbReference>
<dbReference type="EMBL" id="JANIBJ010000009">
    <property type="protein sequence ID" value="MCQ8103763.1"/>
    <property type="molecule type" value="Genomic_DNA"/>
</dbReference>
<dbReference type="Pfam" id="PF00990">
    <property type="entry name" value="GGDEF"/>
    <property type="match status" value="1"/>
</dbReference>
<reference evidence="3 4" key="1">
    <citation type="submission" date="2022-07" db="EMBL/GenBank/DDBJ databases">
        <title>Methylomonas rivi sp. nov., Methylomonas rosea sp. nov., Methylomonas aureus sp. nov. and Methylomonas subterranea sp. nov., four novel methanotrophs isolated from a freshwater creek and the deep terrestrial subsurface.</title>
        <authorList>
            <person name="Abin C."/>
            <person name="Sankaranarayanan K."/>
            <person name="Garner C."/>
            <person name="Sindelar R."/>
            <person name="Kotary K."/>
            <person name="Garner R."/>
            <person name="Barclay S."/>
            <person name="Lawson P."/>
            <person name="Krumholz L."/>
        </authorList>
    </citation>
    <scope>NUCLEOTIDE SEQUENCE [LARGE SCALE GENOMIC DNA]</scope>
    <source>
        <strain evidence="3 4">SURF-2</strain>
    </source>
</reference>
<sequence length="234" mass="27145">MHDNPENDPRMQFEQCLKQLNTLEQAYSDSQAQLQNAQHQIKTLEEHNLSYKLRLKKLTKRYLQTRFFADHDPLTGLSNRRVFEDRLRLAILQSARHGKPLALLFIDLDKFKHVNDNLGHQVGDELLQQVADRLIGCIRRGDTACRYGGDEFIVMLPELNNEDSADIVIEKIRGELCKPFRIGDQFIVLTVSIGMATYQADDRNPNDLIHQADVAMYQAKHRNRQNLSFDPFTR</sequence>
<dbReference type="CDD" id="cd01949">
    <property type="entry name" value="GGDEF"/>
    <property type="match status" value="1"/>
</dbReference>
<gene>
    <name evidence="3" type="ORF">NP590_06570</name>
</gene>
<accession>A0ABT1TE72</accession>
<protein>
    <submittedName>
        <fullName evidence="3">GGDEF domain-containing protein</fullName>
    </submittedName>
</protein>
<dbReference type="SMART" id="SM00267">
    <property type="entry name" value="GGDEF"/>
    <property type="match status" value="1"/>
</dbReference>
<dbReference type="InterPro" id="IPR043128">
    <property type="entry name" value="Rev_trsase/Diguanyl_cyclase"/>
</dbReference>
<dbReference type="RefSeq" id="WP_256601502.1">
    <property type="nucleotide sequence ID" value="NZ_JANIBJ010000009.1"/>
</dbReference>
<dbReference type="PROSITE" id="PS50887">
    <property type="entry name" value="GGDEF"/>
    <property type="match status" value="1"/>
</dbReference>
<feature type="coiled-coil region" evidence="1">
    <location>
        <begin position="20"/>
        <end position="61"/>
    </location>
</feature>
<keyword evidence="4" id="KW-1185">Reference proteome</keyword>
<proteinExistence type="predicted"/>
<name>A0ABT1TE72_9GAMM</name>
<evidence type="ECO:0000313" key="3">
    <source>
        <dbReference type="EMBL" id="MCQ8103763.1"/>
    </source>
</evidence>
<dbReference type="PANTHER" id="PTHR46663">
    <property type="entry name" value="DIGUANYLATE CYCLASE DGCT-RELATED"/>
    <property type="match status" value="1"/>
</dbReference>
<dbReference type="InterPro" id="IPR000160">
    <property type="entry name" value="GGDEF_dom"/>
</dbReference>
<evidence type="ECO:0000313" key="4">
    <source>
        <dbReference type="Proteomes" id="UP001524499"/>
    </source>
</evidence>
<dbReference type="Gene3D" id="3.30.70.270">
    <property type="match status" value="1"/>
</dbReference>
<dbReference type="PANTHER" id="PTHR46663:SF2">
    <property type="entry name" value="GGDEF DOMAIN-CONTAINING PROTEIN"/>
    <property type="match status" value="1"/>
</dbReference>
<dbReference type="InterPro" id="IPR052163">
    <property type="entry name" value="DGC-Regulatory_Protein"/>
</dbReference>
<feature type="domain" description="GGDEF" evidence="2">
    <location>
        <begin position="99"/>
        <end position="232"/>
    </location>
</feature>
<evidence type="ECO:0000256" key="1">
    <source>
        <dbReference type="SAM" id="Coils"/>
    </source>
</evidence>
<evidence type="ECO:0000259" key="2">
    <source>
        <dbReference type="PROSITE" id="PS50887"/>
    </source>
</evidence>
<dbReference type="NCBIfam" id="TIGR00254">
    <property type="entry name" value="GGDEF"/>
    <property type="match status" value="1"/>
</dbReference>
<keyword evidence="1" id="KW-0175">Coiled coil</keyword>
<comment type="caution">
    <text evidence="3">The sequence shown here is derived from an EMBL/GenBank/DDBJ whole genome shotgun (WGS) entry which is preliminary data.</text>
</comment>
<dbReference type="InterPro" id="IPR029787">
    <property type="entry name" value="Nucleotide_cyclase"/>
</dbReference>